<gene>
    <name evidence="3" type="ORF">F6X53_02975</name>
</gene>
<protein>
    <recommendedName>
        <fullName evidence="2">Peptidoglycan-binding protein ArfA BON-like domain-containing protein</fullName>
    </recommendedName>
</protein>
<evidence type="ECO:0000259" key="2">
    <source>
        <dbReference type="Pfam" id="PF21923"/>
    </source>
</evidence>
<dbReference type="Gene3D" id="3.30.1330.60">
    <property type="entry name" value="OmpA-like domain"/>
    <property type="match status" value="1"/>
</dbReference>
<evidence type="ECO:0000313" key="3">
    <source>
        <dbReference type="EMBL" id="KAB1081286.1"/>
    </source>
</evidence>
<dbReference type="OrthoDB" id="5525824at2"/>
<feature type="region of interest" description="Disordered" evidence="1">
    <location>
        <begin position="528"/>
        <end position="610"/>
    </location>
</feature>
<evidence type="ECO:0000256" key="1">
    <source>
        <dbReference type="SAM" id="MobiDB-lite"/>
    </source>
</evidence>
<organism evidence="3 4">
    <name type="scientific">Methylobacterium soli</name>
    <dbReference type="NCBI Taxonomy" id="553447"/>
    <lineage>
        <taxon>Bacteria</taxon>
        <taxon>Pseudomonadati</taxon>
        <taxon>Pseudomonadota</taxon>
        <taxon>Alphaproteobacteria</taxon>
        <taxon>Hyphomicrobiales</taxon>
        <taxon>Methylobacteriaceae</taxon>
        <taxon>Methylobacterium</taxon>
    </lineage>
</organism>
<feature type="compositionally biased region" description="Basic and acidic residues" evidence="1">
    <location>
        <begin position="565"/>
        <end position="581"/>
    </location>
</feature>
<name>A0A6L3T5H8_9HYPH</name>
<dbReference type="Pfam" id="PF21923">
    <property type="entry name" value="BON_like"/>
    <property type="match status" value="1"/>
</dbReference>
<evidence type="ECO:0000313" key="4">
    <source>
        <dbReference type="Proteomes" id="UP000474159"/>
    </source>
</evidence>
<feature type="compositionally biased region" description="Basic and acidic residues" evidence="1">
    <location>
        <begin position="595"/>
        <end position="604"/>
    </location>
</feature>
<dbReference type="Proteomes" id="UP000474159">
    <property type="component" value="Unassembled WGS sequence"/>
</dbReference>
<feature type="domain" description="Peptidoglycan-binding protein ArfA BON-like" evidence="2">
    <location>
        <begin position="356"/>
        <end position="388"/>
    </location>
</feature>
<accession>A0A6L3T5H8</accession>
<dbReference type="InterPro" id="IPR054121">
    <property type="entry name" value="ArfA_BON-like"/>
</dbReference>
<dbReference type="InterPro" id="IPR036737">
    <property type="entry name" value="OmpA-like_sf"/>
</dbReference>
<reference evidence="3 4" key="1">
    <citation type="submission" date="2019-09" db="EMBL/GenBank/DDBJ databases">
        <title>YIM 48816 draft genome.</title>
        <authorList>
            <person name="Jiang L."/>
        </authorList>
    </citation>
    <scope>NUCLEOTIDE SEQUENCE [LARGE SCALE GENOMIC DNA]</scope>
    <source>
        <strain evidence="3 4">YIM 48816</strain>
    </source>
</reference>
<dbReference type="EMBL" id="VZZK01000002">
    <property type="protein sequence ID" value="KAB1081286.1"/>
    <property type="molecule type" value="Genomic_DNA"/>
</dbReference>
<dbReference type="Gene3D" id="3.40.1520.20">
    <property type="match status" value="3"/>
</dbReference>
<sequence length="651" mass="69074">MQHLGRHRAGWLLGLPALVLLWGATVHWGEPRFENSLAAAADRVVETTGAIGSEPWLRVEARGRDLIAKGEAPAADMRDSALERLTEISGVRRVVSGIGIVQEASPFAWTATRAEQDRIALTGSRPVEIGRASLAGSLKADLPDTLILTDEAKAARGAPPDFLAAASYAVARLRQLARGAVATVKDTTLSFEGEAVGVAEYDALRTAFANPPQGYSIGHVDILPPVVSDFRFAVERASAGGLVLTGYVSSEAERVRMRDLAADTANGTFVDDRLQTARGLPAGLDGPALIRLAFAVTALLQEGAVRFETDALSVSGNALDAQAVGEIEALIRDQRPTGVTAGRVSLHVLPLTSYRLTIRREAESVTITGHLPDVAARERLLAALRPRFFRERIVDKTRLAQGAPDGLVRALEVAMPSLATLASGELAVNNRNLGLTGESLYTESARRIAATLPQIMPSGWTAQANVQARNPTEHRAAETCRSQFASDAATPRLRFEPGSSALRPEFYPVLDDLAALAKACPDLRITVTGHVDPAPPPNAPKPAAAEAKPPEPAPMTNAALPPAGKAKEQPKSAKNPGKDQAKTAGKSTKPANAAKSEDQPKDEEPPPDLPRLRALVIVEYLLQAGMAPDQITAVAPEPTAARRFDVSFALR</sequence>
<dbReference type="AlphaFoldDB" id="A0A6L3T5H8"/>
<comment type="caution">
    <text evidence="3">The sequence shown here is derived from an EMBL/GenBank/DDBJ whole genome shotgun (WGS) entry which is preliminary data.</text>
</comment>
<proteinExistence type="predicted"/>
<keyword evidence="4" id="KW-1185">Reference proteome</keyword>
<dbReference type="SUPFAM" id="SSF103088">
    <property type="entry name" value="OmpA-like"/>
    <property type="match status" value="1"/>
</dbReference>